<dbReference type="EC" id="1.2.1.8" evidence="7"/>
<keyword evidence="8" id="KW-1185">Reference proteome</keyword>
<evidence type="ECO:0000313" key="7">
    <source>
        <dbReference type="EMBL" id="MBB4286512.1"/>
    </source>
</evidence>
<dbReference type="RefSeq" id="WP_184435428.1">
    <property type="nucleotide sequence ID" value="NZ_JACIGI010000017.1"/>
</dbReference>
<gene>
    <name evidence="7" type="ORF">GGD88_002244</name>
</gene>
<dbReference type="FunFam" id="3.40.605.10:FF:000007">
    <property type="entry name" value="NAD/NADP-dependent betaine aldehyde dehydrogenase"/>
    <property type="match status" value="1"/>
</dbReference>
<dbReference type="InterPro" id="IPR016161">
    <property type="entry name" value="Ald_DH/histidinol_DH"/>
</dbReference>
<evidence type="ECO:0000259" key="6">
    <source>
        <dbReference type="Pfam" id="PF00171"/>
    </source>
</evidence>
<dbReference type="InterPro" id="IPR029510">
    <property type="entry name" value="Ald_DH_CS_GLU"/>
</dbReference>
<dbReference type="AlphaFoldDB" id="A0A7W6S1L8"/>
<dbReference type="Gene3D" id="3.40.309.10">
    <property type="entry name" value="Aldehyde Dehydrogenase, Chain A, domain 2"/>
    <property type="match status" value="1"/>
</dbReference>
<organism evidence="7 8">
    <name type="scientific">Roseospira goensis</name>
    <dbReference type="NCBI Taxonomy" id="391922"/>
    <lineage>
        <taxon>Bacteria</taxon>
        <taxon>Pseudomonadati</taxon>
        <taxon>Pseudomonadota</taxon>
        <taxon>Alphaproteobacteria</taxon>
        <taxon>Rhodospirillales</taxon>
        <taxon>Rhodospirillaceae</taxon>
        <taxon>Roseospira</taxon>
    </lineage>
</organism>
<sequence>MTDSPPDPRPLFVGGAPRPATSGTTFETRSPFSGDVIATVQTASAADVDAAVAAARDAQRAWAALGGAARGRVLARAADLIRARRDEIARLESLDGGKPIQETPEADVDSGADCLEYFAALAPTIGGETQTLSGDGAGPWFYTRREPLGVVGGIGAWNYPFQIACWKTAPALAAGNAMVFKPAEQTPLSATILAEVLHEAGAPPGLFNLVQGDAAVGRMLTAHPGIAKISFTGEINTGKAVMADSAATLKVLTLELGGKSPLLVFDDADVDDAVSAAILGNFYTQGQICTNCTRVFVQRGILDAVLARLLPRAEAIRLGDPLDPATQMGPLISPEHHRSVLAHIDRARADGARLLTGGGAPDDPALAGKPFVRPTVFLAEDDALPLCRDEIFGPVMTVLPFDTEDEAVTRANSLPVGLAGGVMTRDLTRAHRVAARLEAGVVWINTYNITPIEMPFGGVKQSGLGRENGRAALEHVTRVKSVYVEPGPLEAPY</sequence>
<dbReference type="Gene3D" id="3.40.605.10">
    <property type="entry name" value="Aldehyde Dehydrogenase, Chain A, domain 1"/>
    <property type="match status" value="1"/>
</dbReference>
<dbReference type="Pfam" id="PF00171">
    <property type="entry name" value="Aldedh"/>
    <property type="match status" value="1"/>
</dbReference>
<evidence type="ECO:0000313" key="8">
    <source>
        <dbReference type="Proteomes" id="UP000555728"/>
    </source>
</evidence>
<proteinExistence type="inferred from homology"/>
<comment type="caution">
    <text evidence="7">The sequence shown here is derived from an EMBL/GenBank/DDBJ whole genome shotgun (WGS) entry which is preliminary data.</text>
</comment>
<dbReference type="PANTHER" id="PTHR11699">
    <property type="entry name" value="ALDEHYDE DEHYDROGENASE-RELATED"/>
    <property type="match status" value="1"/>
</dbReference>
<accession>A0A7W6S1L8</accession>
<dbReference type="InterPro" id="IPR015590">
    <property type="entry name" value="Aldehyde_DH_dom"/>
</dbReference>
<name>A0A7W6S1L8_9PROT</name>
<keyword evidence="2 4" id="KW-0560">Oxidoreductase</keyword>
<dbReference type="PROSITE" id="PS00687">
    <property type="entry name" value="ALDEHYDE_DEHYDR_GLU"/>
    <property type="match status" value="1"/>
</dbReference>
<feature type="domain" description="Aldehyde dehydrogenase" evidence="6">
    <location>
        <begin position="22"/>
        <end position="482"/>
    </location>
</feature>
<reference evidence="7 8" key="1">
    <citation type="submission" date="2020-08" db="EMBL/GenBank/DDBJ databases">
        <title>Genome sequencing of Purple Non-Sulfur Bacteria from various extreme environments.</title>
        <authorList>
            <person name="Mayer M."/>
        </authorList>
    </citation>
    <scope>NUCLEOTIDE SEQUENCE [LARGE SCALE GENOMIC DNA]</scope>
    <source>
        <strain evidence="7 8">JA135</strain>
    </source>
</reference>
<dbReference type="InterPro" id="IPR016160">
    <property type="entry name" value="Ald_DH_CS_CYS"/>
</dbReference>
<dbReference type="InterPro" id="IPR016163">
    <property type="entry name" value="Ald_DH_C"/>
</dbReference>
<evidence type="ECO:0000256" key="4">
    <source>
        <dbReference type="RuleBase" id="RU003345"/>
    </source>
</evidence>
<feature type="region of interest" description="Disordered" evidence="5">
    <location>
        <begin position="1"/>
        <end position="29"/>
    </location>
</feature>
<dbReference type="SUPFAM" id="SSF53720">
    <property type="entry name" value="ALDH-like"/>
    <property type="match status" value="1"/>
</dbReference>
<dbReference type="InterPro" id="IPR016162">
    <property type="entry name" value="Ald_DH_N"/>
</dbReference>
<evidence type="ECO:0000256" key="2">
    <source>
        <dbReference type="ARBA" id="ARBA00023002"/>
    </source>
</evidence>
<evidence type="ECO:0000256" key="3">
    <source>
        <dbReference type="PROSITE-ProRule" id="PRU10007"/>
    </source>
</evidence>
<evidence type="ECO:0000256" key="5">
    <source>
        <dbReference type="SAM" id="MobiDB-lite"/>
    </source>
</evidence>
<dbReference type="EMBL" id="JACIGI010000017">
    <property type="protein sequence ID" value="MBB4286512.1"/>
    <property type="molecule type" value="Genomic_DNA"/>
</dbReference>
<feature type="active site" evidence="3">
    <location>
        <position position="255"/>
    </location>
</feature>
<comment type="similarity">
    <text evidence="1 4">Belongs to the aldehyde dehydrogenase family.</text>
</comment>
<protein>
    <submittedName>
        <fullName evidence="7">Betaine-aldehyde dehydrogenase</fullName>
        <ecNumber evidence="7">1.2.1.8</ecNumber>
    </submittedName>
</protein>
<evidence type="ECO:0000256" key="1">
    <source>
        <dbReference type="ARBA" id="ARBA00009986"/>
    </source>
</evidence>
<dbReference type="Proteomes" id="UP000555728">
    <property type="component" value="Unassembled WGS sequence"/>
</dbReference>
<dbReference type="FunFam" id="3.40.309.10:FF:000012">
    <property type="entry name" value="Betaine aldehyde dehydrogenase"/>
    <property type="match status" value="1"/>
</dbReference>
<dbReference type="NCBIfam" id="NF009725">
    <property type="entry name" value="PRK13252.1"/>
    <property type="match status" value="1"/>
</dbReference>
<dbReference type="PROSITE" id="PS00070">
    <property type="entry name" value="ALDEHYDE_DEHYDR_CYS"/>
    <property type="match status" value="1"/>
</dbReference>
<dbReference type="GO" id="GO:0008802">
    <property type="term" value="F:betaine-aldehyde dehydrogenase (NAD+) activity"/>
    <property type="evidence" value="ECO:0007669"/>
    <property type="project" value="UniProtKB-EC"/>
</dbReference>